<evidence type="ECO:0000256" key="7">
    <source>
        <dbReference type="ARBA" id="ARBA00023242"/>
    </source>
</evidence>
<dbReference type="EMBL" id="BQKI01000088">
    <property type="protein sequence ID" value="GJN36347.1"/>
    <property type="molecule type" value="Genomic_DNA"/>
</dbReference>
<dbReference type="Pfam" id="PF06331">
    <property type="entry name" value="Tfb5"/>
    <property type="match status" value="1"/>
</dbReference>
<dbReference type="GO" id="GO:0006294">
    <property type="term" value="P:nucleotide-excision repair, preincision complex assembly"/>
    <property type="evidence" value="ECO:0007669"/>
    <property type="project" value="TreeGrafter"/>
</dbReference>
<evidence type="ECO:0000313" key="9">
    <source>
        <dbReference type="EMBL" id="GJN36347.1"/>
    </source>
</evidence>
<dbReference type="GO" id="GO:0000439">
    <property type="term" value="C:transcription factor TFIIH core complex"/>
    <property type="evidence" value="ECO:0007669"/>
    <property type="project" value="UniProtKB-UniRule"/>
</dbReference>
<dbReference type="SMART" id="SM01395">
    <property type="entry name" value="Tbf5"/>
    <property type="match status" value="1"/>
</dbReference>
<name>A0AAV5FN25_ELECO</name>
<reference evidence="9" key="2">
    <citation type="submission" date="2021-12" db="EMBL/GenBank/DDBJ databases">
        <title>Resequencing data analysis of finger millet.</title>
        <authorList>
            <person name="Hatakeyama M."/>
            <person name="Aluri S."/>
            <person name="Balachadran M.T."/>
            <person name="Sivarajan S.R."/>
            <person name="Poveda L."/>
            <person name="Shimizu-Inatsugi R."/>
            <person name="Schlapbach R."/>
            <person name="Sreeman S.M."/>
            <person name="Shimizu K.K."/>
        </authorList>
    </citation>
    <scope>NUCLEOTIDE SEQUENCE</scope>
</reference>
<dbReference type="InterPro" id="IPR035935">
    <property type="entry name" value="TFB5-like_sf"/>
</dbReference>
<evidence type="ECO:0000256" key="6">
    <source>
        <dbReference type="ARBA" id="ARBA00023204"/>
    </source>
</evidence>
<dbReference type="PANTHER" id="PTHR28580:SF1">
    <property type="entry name" value="GENERAL TRANSCRIPTION FACTOR IIH SUBUNIT 5"/>
    <property type="match status" value="1"/>
</dbReference>
<proteinExistence type="inferred from homology"/>
<dbReference type="Gene3D" id="3.30.70.1220">
    <property type="entry name" value="TFB5-like"/>
    <property type="match status" value="1"/>
</dbReference>
<dbReference type="AlphaFoldDB" id="A0AAV5FN25"/>
<keyword evidence="4 8" id="KW-0805">Transcription regulation</keyword>
<comment type="subunit">
    <text evidence="8">Component of the 7-subunit TFIIH core complex.</text>
</comment>
<keyword evidence="7 8" id="KW-0539">Nucleus</keyword>
<evidence type="ECO:0000256" key="3">
    <source>
        <dbReference type="ARBA" id="ARBA00022763"/>
    </source>
</evidence>
<keyword evidence="5 8" id="KW-0804">Transcription</keyword>
<comment type="caution">
    <text evidence="9">The sequence shown here is derived from an EMBL/GenBank/DDBJ whole genome shotgun (WGS) entry which is preliminary data.</text>
</comment>
<reference evidence="9" key="1">
    <citation type="journal article" date="2018" name="DNA Res.">
        <title>Multiple hybrid de novo genome assembly of finger millet, an orphan allotetraploid crop.</title>
        <authorList>
            <person name="Hatakeyama M."/>
            <person name="Aluri S."/>
            <person name="Balachadran M.T."/>
            <person name="Sivarajan S.R."/>
            <person name="Patrignani A."/>
            <person name="Gruter S."/>
            <person name="Poveda L."/>
            <person name="Shimizu-Inatsugi R."/>
            <person name="Baeten J."/>
            <person name="Francoijs K.J."/>
            <person name="Nataraja K.N."/>
            <person name="Reddy Y.A.N."/>
            <person name="Phadnis S."/>
            <person name="Ravikumar R.L."/>
            <person name="Schlapbach R."/>
            <person name="Sreeman S.M."/>
            <person name="Shimizu K.K."/>
        </authorList>
    </citation>
    <scope>NUCLEOTIDE SEQUENCE</scope>
</reference>
<dbReference type="PANTHER" id="PTHR28580">
    <property type="entry name" value="GENERAL TRANSCRIPTION FACTOR IIH SUBUNIT 5"/>
    <property type="match status" value="1"/>
</dbReference>
<keyword evidence="6 8" id="KW-0234">DNA repair</keyword>
<dbReference type="InterPro" id="IPR009400">
    <property type="entry name" value="TFIIH_TTDA/Tfb5"/>
</dbReference>
<dbReference type="SUPFAM" id="SSF142897">
    <property type="entry name" value="TFB5-like"/>
    <property type="match status" value="1"/>
</dbReference>
<evidence type="ECO:0000256" key="5">
    <source>
        <dbReference type="ARBA" id="ARBA00023163"/>
    </source>
</evidence>
<evidence type="ECO:0000256" key="1">
    <source>
        <dbReference type="ARBA" id="ARBA00004123"/>
    </source>
</evidence>
<evidence type="ECO:0000256" key="4">
    <source>
        <dbReference type="ARBA" id="ARBA00023015"/>
    </source>
</evidence>
<evidence type="ECO:0000313" key="10">
    <source>
        <dbReference type="Proteomes" id="UP001054889"/>
    </source>
</evidence>
<sequence>MGQLIVNLNASMPESERFIVRVLDSTHILVLPHAERMIKRRIEGFSKHNTFVKPQ</sequence>
<dbReference type="GO" id="GO:0006367">
    <property type="term" value="P:transcription initiation at RNA polymerase II promoter"/>
    <property type="evidence" value="ECO:0007669"/>
    <property type="project" value="UniProtKB-UniRule"/>
</dbReference>
<organism evidence="9 10">
    <name type="scientific">Eleusine coracana subsp. coracana</name>
    <dbReference type="NCBI Taxonomy" id="191504"/>
    <lineage>
        <taxon>Eukaryota</taxon>
        <taxon>Viridiplantae</taxon>
        <taxon>Streptophyta</taxon>
        <taxon>Embryophyta</taxon>
        <taxon>Tracheophyta</taxon>
        <taxon>Spermatophyta</taxon>
        <taxon>Magnoliopsida</taxon>
        <taxon>Liliopsida</taxon>
        <taxon>Poales</taxon>
        <taxon>Poaceae</taxon>
        <taxon>PACMAD clade</taxon>
        <taxon>Chloridoideae</taxon>
        <taxon>Cynodonteae</taxon>
        <taxon>Eleusininae</taxon>
        <taxon>Eleusine</taxon>
    </lineage>
</organism>
<protein>
    <recommendedName>
        <fullName evidence="8">General transcription and DNA repair factor IIH subunit TFB5</fullName>
    </recommendedName>
</protein>
<evidence type="ECO:0000256" key="2">
    <source>
        <dbReference type="ARBA" id="ARBA00007470"/>
    </source>
</evidence>
<comment type="similarity">
    <text evidence="2 8">Belongs to the TFB5 family.</text>
</comment>
<gene>
    <name evidence="9" type="primary">gb25196</name>
    <name evidence="9" type="ORF">PR202_gb25196</name>
</gene>
<comment type="function">
    <text evidence="8">In NER, TFIIH acts by opening DNA around the lesion to allow the excision of the damaged oligonucleotide and its replacement by a new DNA fragment. In transcription, TFIIH has an essential role in transcription initiation. When the pre-initiation complex (PIC) has been established, TFIIH is required for promoter opening and promoter escape.</text>
</comment>
<keyword evidence="3 8" id="KW-0227">DNA damage</keyword>
<evidence type="ECO:0000256" key="8">
    <source>
        <dbReference type="RuleBase" id="RU368032"/>
    </source>
</evidence>
<comment type="subcellular location">
    <subcellularLocation>
        <location evidence="1 8">Nucleus</location>
    </subcellularLocation>
</comment>
<accession>A0AAV5FN25</accession>
<dbReference type="GO" id="GO:0005675">
    <property type="term" value="C:transcription factor TFIIH holo complex"/>
    <property type="evidence" value="ECO:0007669"/>
    <property type="project" value="TreeGrafter"/>
</dbReference>
<keyword evidence="10" id="KW-1185">Reference proteome</keyword>
<dbReference type="Proteomes" id="UP001054889">
    <property type="component" value="Unassembled WGS sequence"/>
</dbReference>